<gene>
    <name evidence="1" type="ORF">C8034_v008330</name>
</gene>
<protein>
    <recommendedName>
        <fullName evidence="3">Chitinase</fullName>
    </recommendedName>
</protein>
<dbReference type="AlphaFoldDB" id="A0A4R8TSE8"/>
<comment type="caution">
    <text evidence="1">The sequence shown here is derived from an EMBL/GenBank/DDBJ whole genome shotgun (WGS) entry which is preliminary data.</text>
</comment>
<keyword evidence="2" id="KW-1185">Reference proteome</keyword>
<evidence type="ECO:0000313" key="1">
    <source>
        <dbReference type="EMBL" id="TEA20979.1"/>
    </source>
</evidence>
<dbReference type="EMBL" id="QAPF01000025">
    <property type="protein sequence ID" value="TEA20979.1"/>
    <property type="molecule type" value="Genomic_DNA"/>
</dbReference>
<organism evidence="1 2">
    <name type="scientific">Colletotrichum sidae</name>
    <dbReference type="NCBI Taxonomy" id="1347389"/>
    <lineage>
        <taxon>Eukaryota</taxon>
        <taxon>Fungi</taxon>
        <taxon>Dikarya</taxon>
        <taxon>Ascomycota</taxon>
        <taxon>Pezizomycotina</taxon>
        <taxon>Sordariomycetes</taxon>
        <taxon>Hypocreomycetidae</taxon>
        <taxon>Glomerellales</taxon>
        <taxon>Glomerellaceae</taxon>
        <taxon>Colletotrichum</taxon>
        <taxon>Colletotrichum orbiculare species complex</taxon>
    </lineage>
</organism>
<evidence type="ECO:0000313" key="2">
    <source>
        <dbReference type="Proteomes" id="UP000295604"/>
    </source>
</evidence>
<proteinExistence type="predicted"/>
<name>A0A4R8TSE8_9PEZI</name>
<evidence type="ECO:0008006" key="3">
    <source>
        <dbReference type="Google" id="ProtNLM"/>
    </source>
</evidence>
<sequence length="253" mass="27845">MNFCALSSKIDQVVFASDGGVAAKMCLCYFFSTFPFLPDVGFLRPQQALKGRKFVFVTYCIQPAEPLAEDLGFDRKGSLSGILRQDAQNVQIPFPTYSFDGVDWDWECPSAEDHGGVAADFANTIFLAEPGAVSGTRDITVAMPSPSFSLDDPSCNEPNGRILASDTATESYDEKAGVKWMHWNKDLWVSYDDGTAMQQEMNLASRRCLVGVIKWSIEQDNTEPSMDDMLGIGDANGIPNSLKQEYKEKAAVM</sequence>
<dbReference type="Gene3D" id="3.10.50.10">
    <property type="match status" value="1"/>
</dbReference>
<dbReference type="SUPFAM" id="SSF51445">
    <property type="entry name" value="(Trans)glycosidases"/>
    <property type="match status" value="1"/>
</dbReference>
<dbReference type="Gene3D" id="3.20.20.80">
    <property type="entry name" value="Glycosidases"/>
    <property type="match status" value="2"/>
</dbReference>
<reference evidence="1 2" key="1">
    <citation type="submission" date="2018-11" db="EMBL/GenBank/DDBJ databases">
        <title>Genome sequence and assembly of Colletotrichum sidae.</title>
        <authorList>
            <person name="Gan P."/>
            <person name="Shirasu K."/>
        </authorList>
    </citation>
    <scope>NUCLEOTIDE SEQUENCE [LARGE SCALE GENOMIC DNA]</scope>
    <source>
        <strain evidence="1 2">CBS 518.97</strain>
    </source>
</reference>
<dbReference type="InterPro" id="IPR017853">
    <property type="entry name" value="GH"/>
</dbReference>
<dbReference type="Proteomes" id="UP000295604">
    <property type="component" value="Unassembled WGS sequence"/>
</dbReference>
<dbReference type="InterPro" id="IPR029070">
    <property type="entry name" value="Chitinase_insertion_sf"/>
</dbReference>
<accession>A0A4R8TSE8</accession>